<gene>
    <name evidence="2" type="ORF">CAEBREN_04971</name>
</gene>
<feature type="region of interest" description="Disordered" evidence="1">
    <location>
        <begin position="1"/>
        <end position="23"/>
    </location>
</feature>
<evidence type="ECO:0000313" key="3">
    <source>
        <dbReference type="Proteomes" id="UP000008068"/>
    </source>
</evidence>
<dbReference type="OMA" id="SSYPHCE"/>
<protein>
    <submittedName>
        <fullName evidence="2">Uncharacterized protein</fullName>
    </submittedName>
</protein>
<dbReference type="EMBL" id="GL379806">
    <property type="protein sequence ID" value="EGT41013.1"/>
    <property type="molecule type" value="Genomic_DNA"/>
</dbReference>
<proteinExistence type="predicted"/>
<dbReference type="FunCoup" id="G0MQ96">
    <property type="interactions" value="1717"/>
</dbReference>
<reference evidence="3" key="1">
    <citation type="submission" date="2011-07" db="EMBL/GenBank/DDBJ databases">
        <authorList>
            <consortium name="Caenorhabditis brenneri Sequencing and Analysis Consortium"/>
            <person name="Wilson R.K."/>
        </authorList>
    </citation>
    <scope>NUCLEOTIDE SEQUENCE [LARGE SCALE GENOMIC DNA]</scope>
    <source>
        <strain evidence="3">PB2801</strain>
    </source>
</reference>
<dbReference type="OrthoDB" id="5784501at2759"/>
<dbReference type="InParanoid" id="G0MQ96"/>
<feature type="compositionally biased region" description="Basic and acidic residues" evidence="1">
    <location>
        <begin position="1"/>
        <end position="14"/>
    </location>
</feature>
<evidence type="ECO:0000313" key="2">
    <source>
        <dbReference type="EMBL" id="EGT41013.1"/>
    </source>
</evidence>
<accession>G0MQ96</accession>
<name>G0MQ96_CAEBE</name>
<feature type="region of interest" description="Disordered" evidence="1">
    <location>
        <begin position="106"/>
        <end position="153"/>
    </location>
</feature>
<sequence length="153" mass="18422">MKLEDRIELPREEQDIQNSSSSYPHCESFDHIVTMESTYDFHRQLEFDNLKRHRDEYDNVSEKILKLRKQLTDFNLDPKKRKWLEDDLDGLVRKQESALCRIKMAEKLTRRDMRNDPPPAYQPDDPLKDLRKRLGESEKKVPLDEKKGDMKFE</sequence>
<dbReference type="AlphaFoldDB" id="G0MQ96"/>
<dbReference type="eggNOG" id="ENOG502THSE">
    <property type="taxonomic scope" value="Eukaryota"/>
</dbReference>
<organism evidence="3">
    <name type="scientific">Caenorhabditis brenneri</name>
    <name type="common">Nematode worm</name>
    <dbReference type="NCBI Taxonomy" id="135651"/>
    <lineage>
        <taxon>Eukaryota</taxon>
        <taxon>Metazoa</taxon>
        <taxon>Ecdysozoa</taxon>
        <taxon>Nematoda</taxon>
        <taxon>Chromadorea</taxon>
        <taxon>Rhabditida</taxon>
        <taxon>Rhabditina</taxon>
        <taxon>Rhabditomorpha</taxon>
        <taxon>Rhabditoidea</taxon>
        <taxon>Rhabditidae</taxon>
        <taxon>Peloderinae</taxon>
        <taxon>Caenorhabditis</taxon>
    </lineage>
</organism>
<feature type="compositionally biased region" description="Basic and acidic residues" evidence="1">
    <location>
        <begin position="125"/>
        <end position="153"/>
    </location>
</feature>
<evidence type="ECO:0000256" key="1">
    <source>
        <dbReference type="SAM" id="MobiDB-lite"/>
    </source>
</evidence>
<feature type="compositionally biased region" description="Basic and acidic residues" evidence="1">
    <location>
        <begin position="106"/>
        <end position="115"/>
    </location>
</feature>
<dbReference type="HOGENOM" id="CLU_1636994_0_0_1"/>
<dbReference type="Proteomes" id="UP000008068">
    <property type="component" value="Unassembled WGS sequence"/>
</dbReference>
<keyword evidence="3" id="KW-1185">Reference proteome</keyword>